<dbReference type="GO" id="GO:0005829">
    <property type="term" value="C:cytosol"/>
    <property type="evidence" value="ECO:0007669"/>
    <property type="project" value="TreeGrafter"/>
</dbReference>
<evidence type="ECO:0000256" key="2">
    <source>
        <dbReference type="ARBA" id="ARBA00022598"/>
    </source>
</evidence>
<protein>
    <recommendedName>
        <fullName evidence="1">valine--tRNA ligase</fullName>
        <ecNumber evidence="1">6.1.1.9</ecNumber>
    </recommendedName>
    <alternativeName>
        <fullName evidence="7">Valyl-tRNA synthetase</fullName>
    </alternativeName>
</protein>
<dbReference type="InterPro" id="IPR002300">
    <property type="entry name" value="aa-tRNA-synth_Ia"/>
</dbReference>
<evidence type="ECO:0000256" key="1">
    <source>
        <dbReference type="ARBA" id="ARBA00013169"/>
    </source>
</evidence>
<name>A0AA51BKS7_9BACT</name>
<feature type="domain" description="Aminoacyl-tRNA synthetase class Ia" evidence="9">
    <location>
        <begin position="16"/>
        <end position="544"/>
    </location>
</feature>
<dbReference type="GO" id="GO:0002161">
    <property type="term" value="F:aminoacyl-tRNA deacylase activity"/>
    <property type="evidence" value="ECO:0007669"/>
    <property type="project" value="InterPro"/>
</dbReference>
<dbReference type="GO" id="GO:0006438">
    <property type="term" value="P:valyl-tRNA aminoacylation"/>
    <property type="evidence" value="ECO:0007669"/>
    <property type="project" value="InterPro"/>
</dbReference>
<dbReference type="PANTHER" id="PTHR11946:SF93">
    <property type="entry name" value="VALINE--TRNA LIGASE, CHLOROPLASTIC_MITOCHONDRIAL 2"/>
    <property type="match status" value="1"/>
</dbReference>
<dbReference type="PROSITE" id="PS00178">
    <property type="entry name" value="AA_TRNA_LIGASE_I"/>
    <property type="match status" value="1"/>
</dbReference>
<sequence length="843" mass="98989">MSIFNSFINLSRGAYSKKNKDSYFILMPPPNITGSLTVGHVLNKLLQDVTLKFNFQKKLRTVWVPGLDHAGTSTQNQIIKHCDYFLKNIKGFVVKCFFTKESLKWSFQYRKIITDQLKQLKIMCSWRKLRYSYSVGHTEAVLKSFVRLYLQGFLYKNKYTTNWCFENGNSLTDECVFFKNSTQYIYKLKYPVVGLSKAWVYIYTSRIETLFGDTKICFSIKKDLRYYSILKLKFKNIFNGTFMGVVLDGGVDNYFGTGVVKLTPGHSKKDYDILLKNRQLQPLVSIFTKGGFLNFKTGVFSKLDIKKCKFWLIKLLCKLKFLKSKFFYNNLVSYTKRYNFKVQPLISIQWFLKYPKILESIDTIKKGLVKLSPIFWSKIYVKWLLKIRGWCVSRQSWWGQPIPIHYKNRSVKVQQYLSVTKKYLGYSYIKDRNRLDTWFSSWIWNLTTCDWPTKEIQTFSLVVTGSDIIFFWIVRMIISYLFFSNKNNNSTPFKNVYFTGILRDLKKNKISKSLGNSPDLESILKLNSLSILKTTLLEINTGADFIFKDSVFKNKDVFLKKIKNALTFFKKTNTFTLWKCFFYRKGLNPEVVLLNSLYHIKLNSVDIKLFNNLISTVVLWNSFCSNLDFKNALVNVKLFFKAILCNEYLNYTKCLRNRNKPSIISSVCFMFILNKLMPFLDYTYTKYFDIFGLKPSYMVFNPIKLNKILFKGTNFLKGCRKAARLKGGLLSILSNPTFPTKTYTLYTDKALFKQYVSVLTKSKLFFTKNKLGKRKGSLPKGLAIYKKKNQPVKADPYFNYCKSMYLLYKHVGTKYSSLHNKKFNKFINLKINKFIIDKKLTNL</sequence>
<dbReference type="SUPFAM" id="SSF52374">
    <property type="entry name" value="Nucleotidylyl transferase"/>
    <property type="match status" value="1"/>
</dbReference>
<proteinExistence type="inferred from homology"/>
<dbReference type="AlphaFoldDB" id="A0AA51BKS7"/>
<accession>A0AA51BKS7</accession>
<organism evidence="10">
    <name type="scientific">Candidatus Organicella extenuata</name>
    <dbReference type="NCBI Taxonomy" id="2841811"/>
    <lineage>
        <taxon>Bacteria</taxon>
        <taxon>Pseudomonadati</taxon>
        <taxon>Verrucomicrobiota</taxon>
        <taxon>Candidatus Organicella</taxon>
    </lineage>
</organism>
<dbReference type="Pfam" id="PF00133">
    <property type="entry name" value="tRNA-synt_1"/>
    <property type="match status" value="1"/>
</dbReference>
<evidence type="ECO:0000256" key="8">
    <source>
        <dbReference type="RuleBase" id="RU363035"/>
    </source>
</evidence>
<gene>
    <name evidence="10" type="ORF">QTO32_00550</name>
</gene>
<keyword evidence="6 8" id="KW-0030">Aminoacyl-tRNA synthetase</keyword>
<keyword evidence="5 8" id="KW-0648">Protein biosynthesis</keyword>
<dbReference type="InterPro" id="IPR009008">
    <property type="entry name" value="Val/Leu/Ile-tRNA-synth_edit"/>
</dbReference>
<comment type="similarity">
    <text evidence="8">Belongs to the class-I aminoacyl-tRNA synthetase family.</text>
</comment>
<keyword evidence="2 8" id="KW-0436">Ligase</keyword>
<dbReference type="Gene3D" id="3.40.50.620">
    <property type="entry name" value="HUPs"/>
    <property type="match status" value="2"/>
</dbReference>
<dbReference type="InterPro" id="IPR001412">
    <property type="entry name" value="aa-tRNA-synth_I_CS"/>
</dbReference>
<dbReference type="Proteomes" id="UP001238843">
    <property type="component" value="Chromosome"/>
</dbReference>
<reference evidence="10" key="2">
    <citation type="submission" date="2023-06" db="EMBL/GenBank/DDBJ databases">
        <authorList>
            <person name="Williams T.J."/>
            <person name="Allen M.A."/>
            <person name="Ivanova N."/>
            <person name="Huntemann M."/>
            <person name="Haque S."/>
            <person name="Hancock A.M."/>
            <person name="Brazendale S."/>
            <person name="Cavicchioli R."/>
        </authorList>
    </citation>
    <scope>NUCLEOTIDE SEQUENCE</scope>
    <source>
        <strain evidence="10">MAG_Ga0307966_1000010</strain>
    </source>
</reference>
<dbReference type="PRINTS" id="PR00986">
    <property type="entry name" value="TRNASYNTHVAL"/>
</dbReference>
<evidence type="ECO:0000256" key="7">
    <source>
        <dbReference type="ARBA" id="ARBA00029936"/>
    </source>
</evidence>
<dbReference type="EMBL" id="CP128385">
    <property type="protein sequence ID" value="WMI30401.1"/>
    <property type="molecule type" value="Genomic_DNA"/>
</dbReference>
<evidence type="ECO:0000256" key="3">
    <source>
        <dbReference type="ARBA" id="ARBA00022741"/>
    </source>
</evidence>
<dbReference type="GO" id="GO:0004832">
    <property type="term" value="F:valine-tRNA ligase activity"/>
    <property type="evidence" value="ECO:0007669"/>
    <property type="project" value="UniProtKB-EC"/>
</dbReference>
<evidence type="ECO:0000313" key="10">
    <source>
        <dbReference type="EMBL" id="WMI30401.1"/>
    </source>
</evidence>
<keyword evidence="3 8" id="KW-0547">Nucleotide-binding</keyword>
<evidence type="ECO:0000256" key="4">
    <source>
        <dbReference type="ARBA" id="ARBA00022840"/>
    </source>
</evidence>
<dbReference type="SUPFAM" id="SSF50677">
    <property type="entry name" value="ValRS/IleRS/LeuRS editing domain"/>
    <property type="match status" value="1"/>
</dbReference>
<dbReference type="Gene3D" id="3.90.740.10">
    <property type="entry name" value="Valyl/Leucyl/Isoleucyl-tRNA synthetase, editing domain"/>
    <property type="match status" value="1"/>
</dbReference>
<dbReference type="InterPro" id="IPR014729">
    <property type="entry name" value="Rossmann-like_a/b/a_fold"/>
</dbReference>
<dbReference type="PANTHER" id="PTHR11946">
    <property type="entry name" value="VALYL-TRNA SYNTHETASES"/>
    <property type="match status" value="1"/>
</dbReference>
<dbReference type="InterPro" id="IPR002303">
    <property type="entry name" value="Valyl-tRNA_ligase"/>
</dbReference>
<keyword evidence="4 8" id="KW-0067">ATP-binding</keyword>
<reference evidence="10" key="1">
    <citation type="journal article" date="2021" name="Front. Microbiol.">
        <title>Genome Analysis of a Verrucomicrobial Endosymbiont With a Tiny Genome Discovered in an Antarctic Lake.</title>
        <authorList>
            <person name="Williams T.J."/>
            <person name="Allen M.A."/>
            <person name="Ivanova N."/>
            <person name="Huntemann M."/>
            <person name="Haque S."/>
            <person name="Hancock A.M."/>
            <person name="Brazendale S."/>
            <person name="Cavicchioli R."/>
        </authorList>
    </citation>
    <scope>NUCLEOTIDE SEQUENCE</scope>
    <source>
        <strain evidence="10">MAG_Ga0307966_1000010</strain>
    </source>
</reference>
<evidence type="ECO:0000256" key="5">
    <source>
        <dbReference type="ARBA" id="ARBA00022917"/>
    </source>
</evidence>
<evidence type="ECO:0000259" key="9">
    <source>
        <dbReference type="Pfam" id="PF00133"/>
    </source>
</evidence>
<dbReference type="GO" id="GO:0005524">
    <property type="term" value="F:ATP binding"/>
    <property type="evidence" value="ECO:0007669"/>
    <property type="project" value="UniProtKB-KW"/>
</dbReference>
<dbReference type="EC" id="6.1.1.9" evidence="1"/>
<evidence type="ECO:0000256" key="6">
    <source>
        <dbReference type="ARBA" id="ARBA00023146"/>
    </source>
</evidence>